<sequence length="203" mass="23992">MLSNIIQQCKQLFHTSKPSTNRQKPKKQKSEEIDEPSPNEICNDRYMLIKRRSHIGNLITFRSKAKLDQKIYPEKKEQQANPEPPPEITPETSPKTLHWSVIKVKIEIITGEHYKQIIEKYNETKPPNWPPLERLDRAEGGFQLEIPEKRGIKCRNANDKIKQLRWKNKALVQHNYYITFNERELELLFNAMLDVLGKDVYTE</sequence>
<feature type="compositionally biased region" description="Polar residues" evidence="1">
    <location>
        <begin position="13"/>
        <end position="22"/>
    </location>
</feature>
<organism evidence="2">
    <name type="scientific">viral metagenome</name>
    <dbReference type="NCBI Taxonomy" id="1070528"/>
    <lineage>
        <taxon>unclassified sequences</taxon>
        <taxon>metagenomes</taxon>
        <taxon>organismal metagenomes</taxon>
    </lineage>
</organism>
<feature type="region of interest" description="Disordered" evidence="1">
    <location>
        <begin position="13"/>
        <end position="39"/>
    </location>
</feature>
<protein>
    <submittedName>
        <fullName evidence="2">Uncharacterized protein</fullName>
    </submittedName>
</protein>
<feature type="region of interest" description="Disordered" evidence="1">
    <location>
        <begin position="75"/>
        <end position="94"/>
    </location>
</feature>
<dbReference type="EMBL" id="MN740541">
    <property type="protein sequence ID" value="QHU32717.1"/>
    <property type="molecule type" value="Genomic_DNA"/>
</dbReference>
<name>A0A6C0LQ62_9ZZZZ</name>
<evidence type="ECO:0000313" key="2">
    <source>
        <dbReference type="EMBL" id="QHU32717.1"/>
    </source>
</evidence>
<proteinExistence type="predicted"/>
<reference evidence="2" key="1">
    <citation type="journal article" date="2020" name="Nature">
        <title>Giant virus diversity and host interactions through global metagenomics.</title>
        <authorList>
            <person name="Schulz F."/>
            <person name="Roux S."/>
            <person name="Paez-Espino D."/>
            <person name="Jungbluth S."/>
            <person name="Walsh D.A."/>
            <person name="Denef V.J."/>
            <person name="McMahon K.D."/>
            <person name="Konstantinidis K.T."/>
            <person name="Eloe-Fadrosh E.A."/>
            <person name="Kyrpides N.C."/>
            <person name="Woyke T."/>
        </authorList>
    </citation>
    <scope>NUCLEOTIDE SEQUENCE</scope>
    <source>
        <strain evidence="2">GVMAG-M-3300027969-2</strain>
    </source>
</reference>
<evidence type="ECO:0000256" key="1">
    <source>
        <dbReference type="SAM" id="MobiDB-lite"/>
    </source>
</evidence>
<dbReference type="AlphaFoldDB" id="A0A6C0LQ62"/>
<accession>A0A6C0LQ62</accession>